<keyword evidence="1" id="KW-1133">Transmembrane helix</keyword>
<sequence>MGSDFRVHWAALHRGAEPELREGLKERPMVQQNCLLRATNTKDKKPRDTLCALGEQMAMWPFVIVVGASGPSHLVVKLSRDTAKRMAFVGQETVQLVLACPPRQAICVAKERFTVVVLLAGGLIWQAGKASGQGHRREMGPLWRPGICGEGRQLERIEDGDG</sequence>
<comment type="caution">
    <text evidence="2">The sequence shown here is derived from an EMBL/GenBank/DDBJ whole genome shotgun (WGS) entry which is preliminary data.</text>
</comment>
<accession>A0AAD9AGD3</accession>
<keyword evidence="3" id="KW-1185">Reference proteome</keyword>
<keyword evidence="1" id="KW-0812">Transmembrane</keyword>
<organism evidence="2 3">
    <name type="scientific">Colletotrichum chrysophilum</name>
    <dbReference type="NCBI Taxonomy" id="1836956"/>
    <lineage>
        <taxon>Eukaryota</taxon>
        <taxon>Fungi</taxon>
        <taxon>Dikarya</taxon>
        <taxon>Ascomycota</taxon>
        <taxon>Pezizomycotina</taxon>
        <taxon>Sordariomycetes</taxon>
        <taxon>Hypocreomycetidae</taxon>
        <taxon>Glomerellales</taxon>
        <taxon>Glomerellaceae</taxon>
        <taxon>Colletotrichum</taxon>
        <taxon>Colletotrichum gloeosporioides species complex</taxon>
    </lineage>
</organism>
<proteinExistence type="predicted"/>
<feature type="transmembrane region" description="Helical" evidence="1">
    <location>
        <begin position="57"/>
        <end position="76"/>
    </location>
</feature>
<protein>
    <submittedName>
        <fullName evidence="2">Uncharacterized protein</fullName>
    </submittedName>
</protein>
<keyword evidence="1" id="KW-0472">Membrane</keyword>
<dbReference type="Proteomes" id="UP001243330">
    <property type="component" value="Unassembled WGS sequence"/>
</dbReference>
<evidence type="ECO:0000256" key="1">
    <source>
        <dbReference type="SAM" id="Phobius"/>
    </source>
</evidence>
<name>A0AAD9AGD3_9PEZI</name>
<dbReference type="EMBL" id="JAQOWY010000286">
    <property type="protein sequence ID" value="KAK1845074.1"/>
    <property type="molecule type" value="Genomic_DNA"/>
</dbReference>
<evidence type="ECO:0000313" key="2">
    <source>
        <dbReference type="EMBL" id="KAK1845074.1"/>
    </source>
</evidence>
<reference evidence="2" key="1">
    <citation type="submission" date="2023-01" db="EMBL/GenBank/DDBJ databases">
        <title>Colletotrichum chrysophilum M932 genome sequence.</title>
        <authorList>
            <person name="Baroncelli R."/>
        </authorList>
    </citation>
    <scope>NUCLEOTIDE SEQUENCE</scope>
    <source>
        <strain evidence="2">M932</strain>
    </source>
</reference>
<dbReference type="AlphaFoldDB" id="A0AAD9AGD3"/>
<gene>
    <name evidence="2" type="ORF">CCHR01_12293</name>
</gene>
<evidence type="ECO:0000313" key="3">
    <source>
        <dbReference type="Proteomes" id="UP001243330"/>
    </source>
</evidence>